<keyword evidence="3" id="KW-1003">Cell membrane</keyword>
<feature type="region of interest" description="Disordered" evidence="7">
    <location>
        <begin position="374"/>
        <end position="394"/>
    </location>
</feature>
<dbReference type="OMA" id="TSWYQSG"/>
<sequence>MKKKVISLLLTAAMATTMFAGCGSSSEENTTADNNQTAAPAATEAAAEESTEAAAPAVSADGKIAMITDSGDITDESFNQITWETCVAYGDKNGIEYQYYKPAEDTDEERINAIDLAVADGATVIVMPGYLFGPAIAEEQDLYPDVSFIAVDVTEADIVDLSGNAVGISDNVYICSFQEEQAGYLAGYAAVKDGYTSLGFLGGIAVPAVIRYGYGYIQGINDAAEEMGVDVDVKYYYGGQFYGSDAITARMEGWYQDGTQVVFACGGGIYTSAVEAAEQYDGKVIGVDVDQRPKIGDLCITSAMKGLGSAVNSALDAYFGGNWASIGGKSEQLGLAQGDYLGLPTDTDSWGFTTFTVDEYNTVLDGLKDGSITVSNDTENQPEVGSHVTVDYVE</sequence>
<dbReference type="EMBL" id="QRVL01000001">
    <property type="protein sequence ID" value="RGS41851.1"/>
    <property type="molecule type" value="Genomic_DNA"/>
</dbReference>
<evidence type="ECO:0000313" key="10">
    <source>
        <dbReference type="EMBL" id="RGS41851.1"/>
    </source>
</evidence>
<protein>
    <submittedName>
        <fullName evidence="10">BMP family ABC transporter substrate-binding protein</fullName>
    </submittedName>
</protein>
<dbReference type="SUPFAM" id="SSF53822">
    <property type="entry name" value="Periplasmic binding protein-like I"/>
    <property type="match status" value="1"/>
</dbReference>
<proteinExistence type="inferred from homology"/>
<evidence type="ECO:0000256" key="5">
    <source>
        <dbReference type="ARBA" id="ARBA00023136"/>
    </source>
</evidence>
<dbReference type="Pfam" id="PF02608">
    <property type="entry name" value="Bmp"/>
    <property type="match status" value="1"/>
</dbReference>
<evidence type="ECO:0000256" key="8">
    <source>
        <dbReference type="SAM" id="SignalP"/>
    </source>
</evidence>
<evidence type="ECO:0000313" key="11">
    <source>
        <dbReference type="Proteomes" id="UP000266172"/>
    </source>
</evidence>
<keyword evidence="4 8" id="KW-0732">Signal</keyword>
<reference evidence="10 11" key="1">
    <citation type="submission" date="2018-08" db="EMBL/GenBank/DDBJ databases">
        <title>A genome reference for cultivated species of the human gut microbiota.</title>
        <authorList>
            <person name="Zou Y."/>
            <person name="Xue W."/>
            <person name="Luo G."/>
        </authorList>
    </citation>
    <scope>NUCLEOTIDE SEQUENCE [LARGE SCALE GENOMIC DNA]</scope>
    <source>
        <strain evidence="10 11">AF22-12AC</strain>
    </source>
</reference>
<evidence type="ECO:0000259" key="9">
    <source>
        <dbReference type="Pfam" id="PF02608"/>
    </source>
</evidence>
<dbReference type="Gene3D" id="3.40.50.2300">
    <property type="match status" value="2"/>
</dbReference>
<dbReference type="InterPro" id="IPR003760">
    <property type="entry name" value="PnrA-like"/>
</dbReference>
<comment type="similarity">
    <text evidence="2">Belongs to the BMP lipoprotein family.</text>
</comment>
<feature type="chain" id="PRO_5043166466" evidence="8">
    <location>
        <begin position="21"/>
        <end position="394"/>
    </location>
</feature>
<feature type="compositionally biased region" description="Polar residues" evidence="7">
    <location>
        <begin position="23"/>
        <end position="37"/>
    </location>
</feature>
<evidence type="ECO:0000256" key="7">
    <source>
        <dbReference type="SAM" id="MobiDB-lite"/>
    </source>
</evidence>
<dbReference type="PANTHER" id="PTHR34296">
    <property type="entry name" value="TRANSCRIPTIONAL ACTIVATOR PROTEIN MED"/>
    <property type="match status" value="1"/>
</dbReference>
<feature type="region of interest" description="Disordered" evidence="7">
    <location>
        <begin position="23"/>
        <end position="57"/>
    </location>
</feature>
<dbReference type="Proteomes" id="UP000266172">
    <property type="component" value="Unassembled WGS sequence"/>
</dbReference>
<dbReference type="PROSITE" id="PS51257">
    <property type="entry name" value="PROKAR_LIPOPROTEIN"/>
    <property type="match status" value="1"/>
</dbReference>
<gene>
    <name evidence="10" type="ORF">DWX93_00480</name>
</gene>
<comment type="caution">
    <text evidence="10">The sequence shown here is derived from an EMBL/GenBank/DDBJ whole genome shotgun (WGS) entry which is preliminary data.</text>
</comment>
<feature type="signal peptide" evidence="8">
    <location>
        <begin position="1"/>
        <end position="20"/>
    </location>
</feature>
<name>A0A395V979_9FIRM</name>
<dbReference type="PANTHER" id="PTHR34296:SF2">
    <property type="entry name" value="ABC TRANSPORTER GUANOSINE-BINDING PROTEIN NUPN"/>
    <property type="match status" value="1"/>
</dbReference>
<dbReference type="AlphaFoldDB" id="A0A395V979"/>
<dbReference type="RefSeq" id="WP_014079881.1">
    <property type="nucleotide sequence ID" value="NZ_CAKMUY010000016.1"/>
</dbReference>
<evidence type="ECO:0000256" key="2">
    <source>
        <dbReference type="ARBA" id="ARBA00008610"/>
    </source>
</evidence>
<dbReference type="InterPro" id="IPR050957">
    <property type="entry name" value="BMP_lipoprotein"/>
</dbReference>
<feature type="domain" description="ABC transporter substrate-binding protein PnrA-like" evidence="9">
    <location>
        <begin position="65"/>
        <end position="338"/>
    </location>
</feature>
<keyword evidence="6" id="KW-0449">Lipoprotein</keyword>
<comment type="subcellular location">
    <subcellularLocation>
        <location evidence="1">Cell membrane</location>
        <topology evidence="1">Lipid-anchor</topology>
    </subcellularLocation>
</comment>
<evidence type="ECO:0000256" key="6">
    <source>
        <dbReference type="ARBA" id="ARBA00023288"/>
    </source>
</evidence>
<dbReference type="InterPro" id="IPR028082">
    <property type="entry name" value="Peripla_BP_I"/>
</dbReference>
<dbReference type="GO" id="GO:0005886">
    <property type="term" value="C:plasma membrane"/>
    <property type="evidence" value="ECO:0007669"/>
    <property type="project" value="UniProtKB-SubCell"/>
</dbReference>
<organism evidence="10 11">
    <name type="scientific">Roseburia hominis</name>
    <dbReference type="NCBI Taxonomy" id="301301"/>
    <lineage>
        <taxon>Bacteria</taxon>
        <taxon>Bacillati</taxon>
        <taxon>Bacillota</taxon>
        <taxon>Clostridia</taxon>
        <taxon>Lachnospirales</taxon>
        <taxon>Lachnospiraceae</taxon>
        <taxon>Roseburia</taxon>
    </lineage>
</organism>
<keyword evidence="5" id="KW-0472">Membrane</keyword>
<accession>A0A395V979</accession>
<dbReference type="CDD" id="cd06354">
    <property type="entry name" value="PBP1_PrnA-like"/>
    <property type="match status" value="1"/>
</dbReference>
<feature type="compositionally biased region" description="Polar residues" evidence="7">
    <location>
        <begin position="374"/>
        <end position="383"/>
    </location>
</feature>
<evidence type="ECO:0000256" key="3">
    <source>
        <dbReference type="ARBA" id="ARBA00022475"/>
    </source>
</evidence>
<evidence type="ECO:0000256" key="4">
    <source>
        <dbReference type="ARBA" id="ARBA00022729"/>
    </source>
</evidence>
<evidence type="ECO:0000256" key="1">
    <source>
        <dbReference type="ARBA" id="ARBA00004193"/>
    </source>
</evidence>
<dbReference type="GeneID" id="93723528"/>